<evidence type="ECO:0000313" key="2">
    <source>
        <dbReference type="EMBL" id="GAA3567131.1"/>
    </source>
</evidence>
<sequence>MRPQRHPEPSEITLTGVLTALSDPIRLSIVCSLSDGQEHGVGEFQHFPVVRSTLSHHAKVLRASGITFTRTVGTHCYLSLRSELEELFPGLIAKVVALADPEQIAKSMAVRP</sequence>
<dbReference type="InterPro" id="IPR036390">
    <property type="entry name" value="WH_DNA-bd_sf"/>
</dbReference>
<organism evidence="2 3">
    <name type="scientific">Amycolatopsis ultiminotia</name>
    <dbReference type="NCBI Taxonomy" id="543629"/>
    <lineage>
        <taxon>Bacteria</taxon>
        <taxon>Bacillati</taxon>
        <taxon>Actinomycetota</taxon>
        <taxon>Actinomycetes</taxon>
        <taxon>Pseudonocardiales</taxon>
        <taxon>Pseudonocardiaceae</taxon>
        <taxon>Amycolatopsis</taxon>
    </lineage>
</organism>
<keyword evidence="3" id="KW-1185">Reference proteome</keyword>
<reference evidence="3" key="1">
    <citation type="journal article" date="2019" name="Int. J. Syst. Evol. Microbiol.">
        <title>The Global Catalogue of Microorganisms (GCM) 10K type strain sequencing project: providing services to taxonomists for standard genome sequencing and annotation.</title>
        <authorList>
            <consortium name="The Broad Institute Genomics Platform"/>
            <consortium name="The Broad Institute Genome Sequencing Center for Infectious Disease"/>
            <person name="Wu L."/>
            <person name="Ma J."/>
        </authorList>
    </citation>
    <scope>NUCLEOTIDE SEQUENCE [LARGE SCALE GENOMIC DNA]</scope>
    <source>
        <strain evidence="3">JCM 16898</strain>
    </source>
</reference>
<dbReference type="InterPro" id="IPR036388">
    <property type="entry name" value="WH-like_DNA-bd_sf"/>
</dbReference>
<dbReference type="InterPro" id="IPR011991">
    <property type="entry name" value="ArsR-like_HTH"/>
</dbReference>
<accession>A0ABP6XJ30</accession>
<dbReference type="Proteomes" id="UP001500689">
    <property type="component" value="Unassembled WGS sequence"/>
</dbReference>
<dbReference type="PRINTS" id="PR00778">
    <property type="entry name" value="HTHARSR"/>
</dbReference>
<dbReference type="RefSeq" id="WP_344865590.1">
    <property type="nucleotide sequence ID" value="NZ_BAAAZN010000014.1"/>
</dbReference>
<comment type="caution">
    <text evidence="2">The sequence shown here is derived from an EMBL/GenBank/DDBJ whole genome shotgun (WGS) entry which is preliminary data.</text>
</comment>
<dbReference type="CDD" id="cd00090">
    <property type="entry name" value="HTH_ARSR"/>
    <property type="match status" value="1"/>
</dbReference>
<protein>
    <submittedName>
        <fullName evidence="2">Helix-turn-helix domain-containing protein</fullName>
    </submittedName>
</protein>
<feature type="domain" description="HTH arsR-type" evidence="1">
    <location>
        <begin position="6"/>
        <end position="103"/>
    </location>
</feature>
<evidence type="ECO:0000259" key="1">
    <source>
        <dbReference type="PROSITE" id="PS50987"/>
    </source>
</evidence>
<proteinExistence type="predicted"/>
<dbReference type="InterPro" id="IPR001845">
    <property type="entry name" value="HTH_ArsR_DNA-bd_dom"/>
</dbReference>
<dbReference type="SUPFAM" id="SSF46785">
    <property type="entry name" value="Winged helix' DNA-binding domain"/>
    <property type="match status" value="1"/>
</dbReference>
<evidence type="ECO:0000313" key="3">
    <source>
        <dbReference type="Proteomes" id="UP001500689"/>
    </source>
</evidence>
<dbReference type="Gene3D" id="1.10.10.10">
    <property type="entry name" value="Winged helix-like DNA-binding domain superfamily/Winged helix DNA-binding domain"/>
    <property type="match status" value="1"/>
</dbReference>
<dbReference type="SMART" id="SM00418">
    <property type="entry name" value="HTH_ARSR"/>
    <property type="match status" value="1"/>
</dbReference>
<gene>
    <name evidence="2" type="ORF">GCM10022222_58830</name>
</gene>
<dbReference type="EMBL" id="BAAAZN010000014">
    <property type="protein sequence ID" value="GAA3567131.1"/>
    <property type="molecule type" value="Genomic_DNA"/>
</dbReference>
<name>A0ABP6XJ30_9PSEU</name>
<dbReference type="PROSITE" id="PS50987">
    <property type="entry name" value="HTH_ARSR_2"/>
    <property type="match status" value="1"/>
</dbReference>